<comment type="caution">
    <text evidence="12">The sequence shown here is derived from an EMBL/GenBank/DDBJ whole genome shotgun (WGS) entry which is preliminary data.</text>
</comment>
<gene>
    <name evidence="12" type="ORF">OTI717_LOCUS10180</name>
</gene>
<feature type="domain" description="TRPM-like" evidence="11">
    <location>
        <begin position="239"/>
        <end position="365"/>
    </location>
</feature>
<keyword evidence="3 9" id="KW-0812">Transmembrane</keyword>
<proteinExistence type="predicted"/>
<evidence type="ECO:0000256" key="2">
    <source>
        <dbReference type="ARBA" id="ARBA00022448"/>
    </source>
</evidence>
<feature type="transmembrane region" description="Helical" evidence="9">
    <location>
        <begin position="449"/>
        <end position="468"/>
    </location>
</feature>
<protein>
    <submittedName>
        <fullName evidence="12">Uncharacterized protein</fullName>
    </submittedName>
</protein>
<keyword evidence="5" id="KW-0406">Ion transport</keyword>
<evidence type="ECO:0000256" key="4">
    <source>
        <dbReference type="ARBA" id="ARBA00022989"/>
    </source>
</evidence>
<dbReference type="InterPro" id="IPR050927">
    <property type="entry name" value="TRPM"/>
</dbReference>
<comment type="subcellular location">
    <subcellularLocation>
        <location evidence="1">Membrane</location>
        <topology evidence="1">Multi-pass membrane protein</topology>
    </subcellularLocation>
</comment>
<dbReference type="PANTHER" id="PTHR13800:SF12">
    <property type="entry name" value="TRANSIENT RECEPTOR POTENTIAL CATION CHANNEL SUBFAMILY M MEMBER-LIKE 2"/>
    <property type="match status" value="1"/>
</dbReference>
<feature type="domain" description="TRPM SLOG" evidence="10">
    <location>
        <begin position="35"/>
        <end position="140"/>
    </location>
</feature>
<dbReference type="GO" id="GO:0005886">
    <property type="term" value="C:plasma membrane"/>
    <property type="evidence" value="ECO:0007669"/>
    <property type="project" value="TreeGrafter"/>
</dbReference>
<dbReference type="InterPro" id="IPR041491">
    <property type="entry name" value="TRPM_SLOG"/>
</dbReference>
<feature type="coiled-coil region" evidence="8">
    <location>
        <begin position="631"/>
        <end position="683"/>
    </location>
</feature>
<evidence type="ECO:0000256" key="1">
    <source>
        <dbReference type="ARBA" id="ARBA00004141"/>
    </source>
</evidence>
<evidence type="ECO:0000256" key="5">
    <source>
        <dbReference type="ARBA" id="ARBA00023065"/>
    </source>
</evidence>
<dbReference type="EMBL" id="CAJOAX010000905">
    <property type="protein sequence ID" value="CAF3665072.1"/>
    <property type="molecule type" value="Genomic_DNA"/>
</dbReference>
<evidence type="ECO:0000256" key="9">
    <source>
        <dbReference type="SAM" id="Phobius"/>
    </source>
</evidence>
<evidence type="ECO:0000256" key="8">
    <source>
        <dbReference type="SAM" id="Coils"/>
    </source>
</evidence>
<keyword evidence="4 9" id="KW-1133">Transmembrane helix</keyword>
<evidence type="ECO:0000313" key="12">
    <source>
        <dbReference type="EMBL" id="CAF3665072.1"/>
    </source>
</evidence>
<feature type="transmembrane region" description="Helical" evidence="9">
    <location>
        <begin position="488"/>
        <end position="505"/>
    </location>
</feature>
<evidence type="ECO:0000313" key="13">
    <source>
        <dbReference type="Proteomes" id="UP000663823"/>
    </source>
</evidence>
<organism evidence="12 13">
    <name type="scientific">Rotaria sordida</name>
    <dbReference type="NCBI Taxonomy" id="392033"/>
    <lineage>
        <taxon>Eukaryota</taxon>
        <taxon>Metazoa</taxon>
        <taxon>Spiralia</taxon>
        <taxon>Gnathifera</taxon>
        <taxon>Rotifera</taxon>
        <taxon>Eurotatoria</taxon>
        <taxon>Bdelloidea</taxon>
        <taxon>Philodinida</taxon>
        <taxon>Philodinidae</taxon>
        <taxon>Rotaria</taxon>
    </lineage>
</organism>
<dbReference type="Pfam" id="PF18139">
    <property type="entry name" value="LSDAT_euk"/>
    <property type="match status" value="1"/>
</dbReference>
<keyword evidence="6 9" id="KW-0472">Membrane</keyword>
<reference evidence="12" key="1">
    <citation type="submission" date="2021-02" db="EMBL/GenBank/DDBJ databases">
        <authorList>
            <person name="Nowell W R."/>
        </authorList>
    </citation>
    <scope>NUCLEOTIDE SEQUENCE</scope>
</reference>
<name>A0A818SLL1_9BILA</name>
<dbReference type="InterPro" id="IPR057366">
    <property type="entry name" value="TRPM-like"/>
</dbReference>
<feature type="transmembrane region" description="Helical" evidence="9">
    <location>
        <begin position="517"/>
        <end position="534"/>
    </location>
</feature>
<evidence type="ECO:0000256" key="3">
    <source>
        <dbReference type="ARBA" id="ARBA00022692"/>
    </source>
</evidence>
<accession>A0A818SLL1</accession>
<keyword evidence="7" id="KW-0407">Ion channel</keyword>
<dbReference type="PANTHER" id="PTHR13800">
    <property type="entry name" value="TRANSIENT RECEPTOR POTENTIAL CATION CHANNEL, SUBFAMILY M, MEMBER 6"/>
    <property type="match status" value="1"/>
</dbReference>
<evidence type="ECO:0000256" key="6">
    <source>
        <dbReference type="ARBA" id="ARBA00023136"/>
    </source>
</evidence>
<evidence type="ECO:0000259" key="10">
    <source>
        <dbReference type="Pfam" id="PF18139"/>
    </source>
</evidence>
<keyword evidence="2" id="KW-0813">Transport</keyword>
<dbReference type="GO" id="GO:0099604">
    <property type="term" value="F:ligand-gated calcium channel activity"/>
    <property type="evidence" value="ECO:0007669"/>
    <property type="project" value="TreeGrafter"/>
</dbReference>
<dbReference type="Pfam" id="PF25508">
    <property type="entry name" value="TRPM2"/>
    <property type="match status" value="1"/>
</dbReference>
<evidence type="ECO:0000256" key="7">
    <source>
        <dbReference type="ARBA" id="ARBA00023303"/>
    </source>
</evidence>
<dbReference type="AlphaFoldDB" id="A0A818SLL1"/>
<dbReference type="Proteomes" id="UP000663823">
    <property type="component" value="Unassembled WGS sequence"/>
</dbReference>
<sequence length="721" mass="83768">MAKMYTYISSFRLSTDISFHPIGPEWDFENDKQIFEHDLPGRYALEPNHTHYIFFDDGTYNSTDNGEFASKLARRTSYGARRRIPLVTILVGGKLYALRSIWADLIHQVSVVIVDQSGSLANIFCKYLKATKTIKNLSKKHETCEMTDDDQIRLAFRWSIPNITEDQLLTSTMNWNDSNKIEQNRWLLVDGLSDFMYPLYGHSLKVQSNSETSKRKRKIEVAASTDVEYGCELNVQPSQQKSESINKTVKKDVELIYRDIFLWCILTYRLAIAKIILGQMKTRICSALIASKILKSLTYYAPDHGSKERLHSEANVFETYAIEFVRCSYVYNKQQTCELIIRQINLYGDITCLQMAIAGDNKKFLNEDACQALLTNIWYDKIDPVQERTRLVINLLTMGVSQLFISMYEKHFYENRSKKQETNFYFQENRYFKGKILTYFDWNNRLSNLCLLLPAYILFYVGLILRFVLTDINNFSAARIVMAYDLELWFIIAVLFVSIGPNLGPKLVMIRKMTNDLLLFIIVIVVFIFGYGITSRSMTAYGTIDFDGQQFFRNVVYPVYYFILGNFDSELSQLDEMISAIHYLDKAWSEFERFSTNDYIRQLVDAQTNAASSTIMTDIPSELLATSTDESKWLKSDINQLKDELTRLRTDTSNKSLSMESTVAILQNRIEQIDNRFDRMMAEMTSFQDSLNWMMRAMARANMDKDPPLIVQKSRKFDSHL</sequence>
<keyword evidence="8" id="KW-0175">Coiled coil</keyword>
<evidence type="ECO:0000259" key="11">
    <source>
        <dbReference type="Pfam" id="PF25508"/>
    </source>
</evidence>